<keyword evidence="3" id="KW-0347">Helicase</keyword>
<accession>A0ABW4L1E6</accession>
<keyword evidence="4" id="KW-1185">Reference proteome</keyword>
<evidence type="ECO:0000313" key="3">
    <source>
        <dbReference type="EMBL" id="MFD1717465.1"/>
    </source>
</evidence>
<reference evidence="4" key="1">
    <citation type="journal article" date="2019" name="Int. J. Syst. Evol. Microbiol.">
        <title>The Global Catalogue of Microorganisms (GCM) 10K type strain sequencing project: providing services to taxonomists for standard genome sequencing and annotation.</title>
        <authorList>
            <consortium name="The Broad Institute Genomics Platform"/>
            <consortium name="The Broad Institute Genome Sequencing Center for Infectious Disease"/>
            <person name="Wu L."/>
            <person name="Ma J."/>
        </authorList>
    </citation>
    <scope>NUCLEOTIDE SEQUENCE [LARGE SCALE GENOMIC DNA]</scope>
    <source>
        <strain evidence="4">JCM 17130</strain>
    </source>
</reference>
<keyword evidence="3" id="KW-0067">ATP-binding</keyword>
<comment type="caution">
    <text evidence="3">The sequence shown here is derived from an EMBL/GenBank/DDBJ whole genome shotgun (WGS) entry which is preliminary data.</text>
</comment>
<dbReference type="EMBL" id="JBHUEE010000002">
    <property type="protein sequence ID" value="MFD1717465.1"/>
    <property type="molecule type" value="Genomic_DNA"/>
</dbReference>
<dbReference type="InterPro" id="IPR032830">
    <property type="entry name" value="XPB/Ssl2_N"/>
</dbReference>
<organism evidence="3 4">
    <name type="scientific">Georgenia deserti</name>
    <dbReference type="NCBI Taxonomy" id="2093781"/>
    <lineage>
        <taxon>Bacteria</taxon>
        <taxon>Bacillati</taxon>
        <taxon>Actinomycetota</taxon>
        <taxon>Actinomycetes</taxon>
        <taxon>Micrococcales</taxon>
        <taxon>Bogoriellaceae</taxon>
        <taxon>Georgenia</taxon>
    </lineage>
</organism>
<name>A0ABW4L1E6_9MICO</name>
<dbReference type="Proteomes" id="UP001597277">
    <property type="component" value="Unassembled WGS sequence"/>
</dbReference>
<dbReference type="Pfam" id="PF13625">
    <property type="entry name" value="Helicase_C_3"/>
    <property type="match status" value="1"/>
</dbReference>
<feature type="domain" description="Helicase XPB/Ssl2 N-terminal" evidence="2">
    <location>
        <begin position="463"/>
        <end position="584"/>
    </location>
</feature>
<protein>
    <submittedName>
        <fullName evidence="3">Helicase-associated domain-containing protein</fullName>
    </submittedName>
</protein>
<proteinExistence type="predicted"/>
<keyword evidence="3" id="KW-0378">Hydrolase</keyword>
<dbReference type="GO" id="GO:0004386">
    <property type="term" value="F:helicase activity"/>
    <property type="evidence" value="ECO:0007669"/>
    <property type="project" value="UniProtKB-KW"/>
</dbReference>
<dbReference type="RefSeq" id="WP_388003742.1">
    <property type="nucleotide sequence ID" value="NZ_JBHUEE010000002.1"/>
</dbReference>
<keyword evidence="3" id="KW-0547">Nucleotide-binding</keyword>
<evidence type="ECO:0000256" key="1">
    <source>
        <dbReference type="SAM" id="MobiDB-lite"/>
    </source>
</evidence>
<evidence type="ECO:0000259" key="2">
    <source>
        <dbReference type="Pfam" id="PF13625"/>
    </source>
</evidence>
<sequence length="750" mass="78477">MAPTAGTQELAAALDRRDDASLAALLEARPDLATPAPSSLTSLAARAASRPSVERALAGLNAVELAVAETVTALAPLDRADREAVSRAVGLDAGPALARLEDLALTVDAAPLAGLPEALGPHPAGLGPTLAELDASFEQDGPPAPTDAESLRAVLDGAPSTAVRTLEALTWGPPVGTTAQHVPEGADWLLTHGVLRRLSPTQLVLPREVGLAARDGRTWREPPRPPEPDYRSVPATVVDAEGARAGEEVVRLVGALLATWREEPAKILRAGGVGVRELRRTAGALDVEEHQAAVLAELAGMAGLLGQDGDDQPVWVPARSAHDWADDTLPLQWAQLALAWFDSARAPWLVGTRENDALRSVLEPTLERGWAVELRRRVLDALAEIPAGHSPTPEQVHELLAWQRPRATAPESTVAAVLEEAALLGLTGAGALTSAGRELLASRREDAVAEAFAGQLPEPVGELLVQGDLTGVVPGRPEPDLGALLERCAEVESRGSGLTVRFTPASVRRALDAGMGADELLAQLAEYSRTPLPQALEYLVRDAARRHGQVRVGAAQAYLTVADEALGAELVANPSLASLSLTALAPTVLVSGAAPADVLRVLRQAGLGPVPEGANGVMAVPARRRPGAVPTHPGAAVSTYTRRPDPEDLGRTIARMRAGEEQVRRDVECRSVEGPVATDPVHALELLRTSAAAGEEVEIVVVGALGTTERRRVRPLSVDGGRVRVADLDREVELTVAVHRITSVATPSTA</sequence>
<evidence type="ECO:0000313" key="4">
    <source>
        <dbReference type="Proteomes" id="UP001597277"/>
    </source>
</evidence>
<feature type="region of interest" description="Disordered" evidence="1">
    <location>
        <begin position="624"/>
        <end position="647"/>
    </location>
</feature>
<gene>
    <name evidence="3" type="ORF">ACFSE6_06440</name>
</gene>